<organism evidence="2 3">
    <name type="scientific">Paractinoplanes atraurantiacus</name>
    <dbReference type="NCBI Taxonomy" id="1036182"/>
    <lineage>
        <taxon>Bacteria</taxon>
        <taxon>Bacillati</taxon>
        <taxon>Actinomycetota</taxon>
        <taxon>Actinomycetes</taxon>
        <taxon>Micromonosporales</taxon>
        <taxon>Micromonosporaceae</taxon>
        <taxon>Paractinoplanes</taxon>
    </lineage>
</organism>
<reference evidence="2 3" key="1">
    <citation type="submission" date="2017-09" db="EMBL/GenBank/DDBJ databases">
        <authorList>
            <person name="Ehlers B."/>
            <person name="Leendertz F.H."/>
        </authorList>
    </citation>
    <scope>NUCLEOTIDE SEQUENCE [LARGE SCALE GENOMIC DNA]</scope>
    <source>
        <strain evidence="2 3">CGMCC 4.6857</strain>
    </source>
</reference>
<dbReference type="OrthoDB" id="3298261at2"/>
<sequence length="145" mass="15679">MTQSIDERAIGRRRSARPLTVALWVVLGIYLIGTFLTLTVAVVRSGDYGALLAPGLERLGDPKDSIPVIGPESVWNPLFWLVALPHAIVLYFPQLPVVGLTLAGIALVVARGRSVQAAAWAVVWVALTVLAFSPFGETLHNWLLD</sequence>
<feature type="transmembrane region" description="Helical" evidence="1">
    <location>
        <begin position="88"/>
        <end position="110"/>
    </location>
</feature>
<evidence type="ECO:0000313" key="2">
    <source>
        <dbReference type="EMBL" id="SNY28822.1"/>
    </source>
</evidence>
<keyword evidence="3" id="KW-1185">Reference proteome</keyword>
<keyword evidence="1" id="KW-0472">Membrane</keyword>
<feature type="transmembrane region" description="Helical" evidence="1">
    <location>
        <begin position="21"/>
        <end position="43"/>
    </location>
</feature>
<evidence type="ECO:0000313" key="3">
    <source>
        <dbReference type="Proteomes" id="UP000219612"/>
    </source>
</evidence>
<accession>A0A285GZ82</accession>
<keyword evidence="1" id="KW-1133">Transmembrane helix</keyword>
<dbReference type="RefSeq" id="WP_143234512.1">
    <property type="nucleotide sequence ID" value="NZ_OBDY01000003.1"/>
</dbReference>
<evidence type="ECO:0000256" key="1">
    <source>
        <dbReference type="SAM" id="Phobius"/>
    </source>
</evidence>
<dbReference type="EMBL" id="OBDY01000003">
    <property type="protein sequence ID" value="SNY28822.1"/>
    <property type="molecule type" value="Genomic_DNA"/>
</dbReference>
<dbReference type="Proteomes" id="UP000219612">
    <property type="component" value="Unassembled WGS sequence"/>
</dbReference>
<name>A0A285GZ82_9ACTN</name>
<gene>
    <name evidence="2" type="ORF">SAMN05421748_103139</name>
</gene>
<dbReference type="AlphaFoldDB" id="A0A285GZ82"/>
<feature type="transmembrane region" description="Helical" evidence="1">
    <location>
        <begin position="117"/>
        <end position="135"/>
    </location>
</feature>
<protein>
    <submittedName>
        <fullName evidence="2">Uncharacterized protein</fullName>
    </submittedName>
</protein>
<keyword evidence="1" id="KW-0812">Transmembrane</keyword>
<proteinExistence type="predicted"/>